<reference evidence="1 2" key="1">
    <citation type="submission" date="2021-04" db="EMBL/GenBank/DDBJ databases">
        <title>Metabacillus sp. strain KIGAM252 whole genome sequence.</title>
        <authorList>
            <person name="Seo M.-J."/>
            <person name="Cho E.-S."/>
            <person name="Hwang C.Y."/>
            <person name="Yoon D.J."/>
        </authorList>
    </citation>
    <scope>NUCLEOTIDE SEQUENCE [LARGE SCALE GENOMIC DNA]</scope>
    <source>
        <strain evidence="1 2">KIGAM252</strain>
    </source>
</reference>
<gene>
    <name evidence="1" type="ORF">J9317_06650</name>
</gene>
<dbReference type="Proteomes" id="UP000682403">
    <property type="component" value="Unassembled WGS sequence"/>
</dbReference>
<proteinExistence type="predicted"/>
<protein>
    <recommendedName>
        <fullName evidence="3">SMI1/KNR4 family protein</fullName>
    </recommendedName>
</protein>
<organism evidence="1 2">
    <name type="scientific">Metabacillus flavus</name>
    <dbReference type="NCBI Taxonomy" id="2823519"/>
    <lineage>
        <taxon>Bacteria</taxon>
        <taxon>Bacillati</taxon>
        <taxon>Bacillota</taxon>
        <taxon>Bacilli</taxon>
        <taxon>Bacillales</taxon>
        <taxon>Bacillaceae</taxon>
        <taxon>Metabacillus</taxon>
    </lineage>
</organism>
<evidence type="ECO:0000313" key="1">
    <source>
        <dbReference type="EMBL" id="MBS2968438.1"/>
    </source>
</evidence>
<evidence type="ECO:0008006" key="3">
    <source>
        <dbReference type="Google" id="ProtNLM"/>
    </source>
</evidence>
<dbReference type="EMBL" id="JAGVRK010000001">
    <property type="protein sequence ID" value="MBS2968438.1"/>
    <property type="molecule type" value="Genomic_DNA"/>
</dbReference>
<comment type="caution">
    <text evidence="1">The sequence shown here is derived from an EMBL/GenBank/DDBJ whole genome shotgun (WGS) entry which is preliminary data.</text>
</comment>
<evidence type="ECO:0000313" key="2">
    <source>
        <dbReference type="Proteomes" id="UP000682403"/>
    </source>
</evidence>
<name>A0ABS5LCX8_9BACI</name>
<keyword evidence="2" id="KW-1185">Reference proteome</keyword>
<sequence length="179" mass="19928">MAKTEAFTDAIYDAIDEVAGVQDGKQWIVTRSGKLGIKSHLAEIENEFDASFQEFEVWLTELLSEKKPPASLEAITFSLYETADTISLYVAGSEEWDEEGDWALAKDYAPLSVEPYFPVYKPIYQLLEEHLPAGLFLGAATMIIFVKEFVSKHAELFPDGVILGAGFDGGDVYDFLELN</sequence>
<dbReference type="RefSeq" id="WP_211557220.1">
    <property type="nucleotide sequence ID" value="NZ_JAGVRK010000001.1"/>
</dbReference>
<accession>A0ABS5LCX8</accession>